<accession>A0A2H1WGV3</accession>
<dbReference type="AlphaFoldDB" id="A0A2H1WGV3"/>
<proteinExistence type="predicted"/>
<evidence type="ECO:0000313" key="1">
    <source>
        <dbReference type="EMBL" id="SOQ51704.1"/>
    </source>
</evidence>
<organism evidence="1">
    <name type="scientific">Spodoptera frugiperda</name>
    <name type="common">Fall armyworm</name>
    <dbReference type="NCBI Taxonomy" id="7108"/>
    <lineage>
        <taxon>Eukaryota</taxon>
        <taxon>Metazoa</taxon>
        <taxon>Ecdysozoa</taxon>
        <taxon>Arthropoda</taxon>
        <taxon>Hexapoda</taxon>
        <taxon>Insecta</taxon>
        <taxon>Pterygota</taxon>
        <taxon>Neoptera</taxon>
        <taxon>Endopterygota</taxon>
        <taxon>Lepidoptera</taxon>
        <taxon>Glossata</taxon>
        <taxon>Ditrysia</taxon>
        <taxon>Noctuoidea</taxon>
        <taxon>Noctuidae</taxon>
        <taxon>Amphipyrinae</taxon>
        <taxon>Spodoptera</taxon>
    </lineage>
</organism>
<sequence length="188" mass="20284">MGPISTAVVPYRNIDTDDFKIIVPKNSHVSGLQQFNISMTVNQYKTYQLGGKRAHESAAPMDAYNTRGITGSDACAQRCGITDGGASCDLSLRSCRDSAQVRLASAGCVTNIQVHITPRPGTKICGSDKEPSVRESNSRLVAQESVAQPPHQPYGFYLKRIVNNGVVESCFEARMSGLDRSDTTVTVV</sequence>
<name>A0A2H1WGV3_SPOFR</name>
<reference evidence="1" key="1">
    <citation type="submission" date="2016-07" db="EMBL/GenBank/DDBJ databases">
        <authorList>
            <person name="Bretaudeau A."/>
        </authorList>
    </citation>
    <scope>NUCLEOTIDE SEQUENCE</scope>
    <source>
        <strain evidence="1">Rice</strain>
        <tissue evidence="1">Whole body</tissue>
    </source>
</reference>
<gene>
    <name evidence="1" type="ORF">SFRICE_032729</name>
</gene>
<protein>
    <submittedName>
        <fullName evidence="1">SFRICE_032729</fullName>
    </submittedName>
</protein>
<dbReference type="EMBL" id="ODYU01008269">
    <property type="protein sequence ID" value="SOQ51704.1"/>
    <property type="molecule type" value="Genomic_DNA"/>
</dbReference>